<feature type="transmembrane region" description="Helical" evidence="1">
    <location>
        <begin position="44"/>
        <end position="61"/>
    </location>
</feature>
<evidence type="ECO:0008006" key="4">
    <source>
        <dbReference type="Google" id="ProtNLM"/>
    </source>
</evidence>
<feature type="transmembrane region" description="Helical" evidence="1">
    <location>
        <begin position="235"/>
        <end position="256"/>
    </location>
</feature>
<dbReference type="EMBL" id="KV425560">
    <property type="protein sequence ID" value="KZT27866.1"/>
    <property type="molecule type" value="Genomic_DNA"/>
</dbReference>
<gene>
    <name evidence="2" type="ORF">NEOLEDRAFT_1161403</name>
</gene>
<dbReference type="OrthoDB" id="40823at2759"/>
<dbReference type="PANTHER" id="PTHR33979:SF2">
    <property type="entry name" value="PEPTIDASE M50B-LIKE-DOMAIN-CONTAINING PROTEIN"/>
    <property type="match status" value="1"/>
</dbReference>
<feature type="transmembrane region" description="Helical" evidence="1">
    <location>
        <begin position="73"/>
        <end position="95"/>
    </location>
</feature>
<dbReference type="InParanoid" id="A0A165UAG6"/>
<name>A0A165UAG6_9AGAM</name>
<dbReference type="AlphaFoldDB" id="A0A165UAG6"/>
<keyword evidence="1" id="KW-0812">Transmembrane</keyword>
<dbReference type="InterPro" id="IPR049500">
    <property type="entry name" value="Peptidase_M50B-like"/>
</dbReference>
<keyword evidence="1" id="KW-0472">Membrane</keyword>
<keyword evidence="3" id="KW-1185">Reference proteome</keyword>
<proteinExistence type="predicted"/>
<dbReference type="Proteomes" id="UP000076761">
    <property type="component" value="Unassembled WGS sequence"/>
</dbReference>
<protein>
    <recommendedName>
        <fullName evidence="4">Peptidase M50B-like-domain-containing protein</fullName>
    </recommendedName>
</protein>
<keyword evidence="1" id="KW-1133">Transmembrane helix</keyword>
<sequence length="276" mass="30717">MGYLRALANRMEELDYDPDTTWRPPIAAPVRTSAISPTEIQVPILYVIVVYAVMIFAIWNIPTVRNLINPLKLFTIGWHELCHIIMAVMTGGTILKVTIDPNVGGCTIVEGGHPASILSAGYIGSAVFGGIFIMAGFDTLVAKIMSFVIGIGLICPLVLVRDKLTLLLTVMYEGLLIGFWFIDHADALRWYCLFVGVMNVFYVVWDITDDKFFRKANDSDCTQFSLMYPKISAHVWAALWILFDVGVLIGFIFVGITSFKLTGDEMLYQAAQFLPT</sequence>
<reference evidence="2 3" key="1">
    <citation type="journal article" date="2016" name="Mol. Biol. Evol.">
        <title>Comparative Genomics of Early-Diverging Mushroom-Forming Fungi Provides Insights into the Origins of Lignocellulose Decay Capabilities.</title>
        <authorList>
            <person name="Nagy L.G."/>
            <person name="Riley R."/>
            <person name="Tritt A."/>
            <person name="Adam C."/>
            <person name="Daum C."/>
            <person name="Floudas D."/>
            <person name="Sun H."/>
            <person name="Yadav J.S."/>
            <person name="Pangilinan J."/>
            <person name="Larsson K.H."/>
            <person name="Matsuura K."/>
            <person name="Barry K."/>
            <person name="Labutti K."/>
            <person name="Kuo R."/>
            <person name="Ohm R.A."/>
            <person name="Bhattacharya S.S."/>
            <person name="Shirouzu T."/>
            <person name="Yoshinaga Y."/>
            <person name="Martin F.M."/>
            <person name="Grigoriev I.V."/>
            <person name="Hibbett D.S."/>
        </authorList>
    </citation>
    <scope>NUCLEOTIDE SEQUENCE [LARGE SCALE GENOMIC DNA]</scope>
    <source>
        <strain evidence="2 3">HHB14362 ss-1</strain>
    </source>
</reference>
<feature type="transmembrane region" description="Helical" evidence="1">
    <location>
        <begin position="140"/>
        <end position="159"/>
    </location>
</feature>
<dbReference type="Pfam" id="PF13398">
    <property type="entry name" value="Peptidase_M50B"/>
    <property type="match status" value="1"/>
</dbReference>
<evidence type="ECO:0000313" key="2">
    <source>
        <dbReference type="EMBL" id="KZT27866.1"/>
    </source>
</evidence>
<dbReference type="PANTHER" id="PTHR33979">
    <property type="entry name" value="OS02G0221600 PROTEIN"/>
    <property type="match status" value="1"/>
</dbReference>
<accession>A0A165UAG6</accession>
<feature type="transmembrane region" description="Helical" evidence="1">
    <location>
        <begin position="115"/>
        <end position="134"/>
    </location>
</feature>
<feature type="transmembrane region" description="Helical" evidence="1">
    <location>
        <begin position="188"/>
        <end position="205"/>
    </location>
</feature>
<feature type="transmembrane region" description="Helical" evidence="1">
    <location>
        <begin position="164"/>
        <end position="182"/>
    </location>
</feature>
<evidence type="ECO:0000256" key="1">
    <source>
        <dbReference type="SAM" id="Phobius"/>
    </source>
</evidence>
<organism evidence="2 3">
    <name type="scientific">Neolentinus lepideus HHB14362 ss-1</name>
    <dbReference type="NCBI Taxonomy" id="1314782"/>
    <lineage>
        <taxon>Eukaryota</taxon>
        <taxon>Fungi</taxon>
        <taxon>Dikarya</taxon>
        <taxon>Basidiomycota</taxon>
        <taxon>Agaricomycotina</taxon>
        <taxon>Agaricomycetes</taxon>
        <taxon>Gloeophyllales</taxon>
        <taxon>Gloeophyllaceae</taxon>
        <taxon>Neolentinus</taxon>
    </lineage>
</organism>
<evidence type="ECO:0000313" key="3">
    <source>
        <dbReference type="Proteomes" id="UP000076761"/>
    </source>
</evidence>